<keyword evidence="2" id="KW-1185">Reference proteome</keyword>
<sequence>PPKGTWFDVWISVYWDCVDQGTSRISCISEDIHYRGLNNNNVYPPGSSSQR</sequence>
<organism evidence="1 2">
    <name type="scientific">Dentiscutata erythropus</name>
    <dbReference type="NCBI Taxonomy" id="1348616"/>
    <lineage>
        <taxon>Eukaryota</taxon>
        <taxon>Fungi</taxon>
        <taxon>Fungi incertae sedis</taxon>
        <taxon>Mucoromycota</taxon>
        <taxon>Glomeromycotina</taxon>
        <taxon>Glomeromycetes</taxon>
        <taxon>Diversisporales</taxon>
        <taxon>Gigasporaceae</taxon>
        <taxon>Dentiscutata</taxon>
    </lineage>
</organism>
<dbReference type="AlphaFoldDB" id="A0A9N9JJB0"/>
<evidence type="ECO:0000313" key="2">
    <source>
        <dbReference type="Proteomes" id="UP000789405"/>
    </source>
</evidence>
<accession>A0A9N9JJB0</accession>
<gene>
    <name evidence="1" type="ORF">DERYTH_LOCUS20281</name>
</gene>
<proteinExistence type="predicted"/>
<dbReference type="OrthoDB" id="2302958at2759"/>
<feature type="non-terminal residue" evidence="1">
    <location>
        <position position="1"/>
    </location>
</feature>
<dbReference type="EMBL" id="CAJVPY010023609">
    <property type="protein sequence ID" value="CAG8785329.1"/>
    <property type="molecule type" value="Genomic_DNA"/>
</dbReference>
<dbReference type="Proteomes" id="UP000789405">
    <property type="component" value="Unassembled WGS sequence"/>
</dbReference>
<reference evidence="1" key="1">
    <citation type="submission" date="2021-06" db="EMBL/GenBank/DDBJ databases">
        <authorList>
            <person name="Kallberg Y."/>
            <person name="Tangrot J."/>
            <person name="Rosling A."/>
        </authorList>
    </citation>
    <scope>NUCLEOTIDE SEQUENCE</scope>
    <source>
        <strain evidence="1">MA453B</strain>
    </source>
</reference>
<name>A0A9N9JJB0_9GLOM</name>
<protein>
    <submittedName>
        <fullName evidence="1">17207_t:CDS:1</fullName>
    </submittedName>
</protein>
<evidence type="ECO:0000313" key="1">
    <source>
        <dbReference type="EMBL" id="CAG8785329.1"/>
    </source>
</evidence>
<comment type="caution">
    <text evidence="1">The sequence shown here is derived from an EMBL/GenBank/DDBJ whole genome shotgun (WGS) entry which is preliminary data.</text>
</comment>